<keyword evidence="10" id="KW-0808">Transferase</keyword>
<dbReference type="GO" id="GO:0016740">
    <property type="term" value="F:transferase activity"/>
    <property type="evidence" value="ECO:0007669"/>
    <property type="project" value="UniProtKB-KW"/>
</dbReference>
<dbReference type="CDD" id="cd02793">
    <property type="entry name" value="MopB_CT_DMSOR-BSOR-TMAOR"/>
    <property type="match status" value="1"/>
</dbReference>
<dbReference type="PANTHER" id="PTHR43742">
    <property type="entry name" value="TRIMETHYLAMINE-N-OXIDE REDUCTASE"/>
    <property type="match status" value="1"/>
</dbReference>
<dbReference type="Gene3D" id="2.40.40.20">
    <property type="match status" value="1"/>
</dbReference>
<organism evidence="10 11">
    <name type="scientific">Borborobacter arsenicus</name>
    <dbReference type="NCBI Taxonomy" id="1851146"/>
    <lineage>
        <taxon>Bacteria</taxon>
        <taxon>Pseudomonadati</taxon>
        <taxon>Pseudomonadota</taxon>
        <taxon>Alphaproteobacteria</taxon>
        <taxon>Hyphomicrobiales</taxon>
        <taxon>Phyllobacteriaceae</taxon>
        <taxon>Borborobacter</taxon>
    </lineage>
</organism>
<dbReference type="SUPFAM" id="SSF53706">
    <property type="entry name" value="Formate dehydrogenase/DMSO reductase, domains 1-3"/>
    <property type="match status" value="1"/>
</dbReference>
<dbReference type="Gene3D" id="3.40.50.740">
    <property type="match status" value="1"/>
</dbReference>
<dbReference type="GO" id="GO:0030151">
    <property type="term" value="F:molybdenum ion binding"/>
    <property type="evidence" value="ECO:0007669"/>
    <property type="project" value="TreeGrafter"/>
</dbReference>
<dbReference type="SUPFAM" id="SSF50692">
    <property type="entry name" value="ADC-like"/>
    <property type="match status" value="1"/>
</dbReference>
<dbReference type="Gene3D" id="3.40.228.10">
    <property type="entry name" value="Dimethylsulfoxide Reductase, domain 2"/>
    <property type="match status" value="1"/>
</dbReference>
<dbReference type="InterPro" id="IPR009010">
    <property type="entry name" value="Asp_de-COase-like_dom_sf"/>
</dbReference>
<keyword evidence="3" id="KW-0500">Molybdenum</keyword>
<dbReference type="GO" id="GO:0016491">
    <property type="term" value="F:oxidoreductase activity"/>
    <property type="evidence" value="ECO:0007669"/>
    <property type="project" value="UniProtKB-KW"/>
</dbReference>
<dbReference type="FunFam" id="2.40.40.20:FF:000009">
    <property type="entry name" value="Biotin sulfoxide reductase 2"/>
    <property type="match status" value="1"/>
</dbReference>
<dbReference type="Pfam" id="PF18364">
    <property type="entry name" value="Molybdopterin_N"/>
    <property type="match status" value="1"/>
</dbReference>
<feature type="domain" description="Molybdopterin dinucleotide-binding" evidence="8">
    <location>
        <begin position="627"/>
        <end position="747"/>
    </location>
</feature>
<reference evidence="10 11" key="1">
    <citation type="submission" date="2018-11" db="EMBL/GenBank/DDBJ databases">
        <title>Pseudaminobacter arsenicus sp. nov., an arsenic-resistant bacterium isolated from arsenic-rich aquifers.</title>
        <authorList>
            <person name="Mu Y."/>
        </authorList>
    </citation>
    <scope>NUCLEOTIDE SEQUENCE [LARGE SCALE GENOMIC DNA]</scope>
    <source>
        <strain evidence="10 11">CB3</strain>
    </source>
</reference>
<evidence type="ECO:0000313" key="10">
    <source>
        <dbReference type="EMBL" id="RUM95809.1"/>
    </source>
</evidence>
<dbReference type="Pfam" id="PF00384">
    <property type="entry name" value="Molybdopterin"/>
    <property type="match status" value="1"/>
</dbReference>
<evidence type="ECO:0000256" key="2">
    <source>
        <dbReference type="ARBA" id="ARBA00010312"/>
    </source>
</evidence>
<dbReference type="PANTHER" id="PTHR43742:SF10">
    <property type="entry name" value="TRIMETHYLAMINE-N-OXIDE REDUCTASE 2"/>
    <property type="match status" value="1"/>
</dbReference>
<dbReference type="InterPro" id="IPR006655">
    <property type="entry name" value="Mopterin_OxRdtase_prok_CS"/>
</dbReference>
<dbReference type="InterPro" id="IPR006656">
    <property type="entry name" value="Mopterin_OxRdtase"/>
</dbReference>
<name>A0A432V0V4_9HYPH</name>
<dbReference type="InterPro" id="IPR006657">
    <property type="entry name" value="MoPterin_dinucl-bd_dom"/>
</dbReference>
<dbReference type="OrthoDB" id="9759518at2"/>
<comment type="similarity">
    <text evidence="2">Belongs to the prokaryotic molybdopterin-containing oxidoreductase family.</text>
</comment>
<dbReference type="GO" id="GO:0030288">
    <property type="term" value="C:outer membrane-bounded periplasmic space"/>
    <property type="evidence" value="ECO:0007669"/>
    <property type="project" value="TreeGrafter"/>
</dbReference>
<proteinExistence type="inferred from homology"/>
<feature type="domain" description="Molybdopterin oxidoreductase N-terminal" evidence="9">
    <location>
        <begin position="12"/>
        <end position="49"/>
    </location>
</feature>
<comment type="cofactor">
    <cofactor evidence="1">
        <name>Mo-bis(molybdopterin guanine dinucleotide)</name>
        <dbReference type="ChEBI" id="CHEBI:60539"/>
    </cofactor>
</comment>
<evidence type="ECO:0000259" key="9">
    <source>
        <dbReference type="Pfam" id="PF18364"/>
    </source>
</evidence>
<dbReference type="InterPro" id="IPR041954">
    <property type="entry name" value="CT_DMSOR/BSOR/TMAOR"/>
</dbReference>
<evidence type="ECO:0000259" key="8">
    <source>
        <dbReference type="Pfam" id="PF01568"/>
    </source>
</evidence>
<evidence type="ECO:0000256" key="1">
    <source>
        <dbReference type="ARBA" id="ARBA00001942"/>
    </source>
</evidence>
<protein>
    <submittedName>
        <fullName evidence="10">Asp-tRNA(Asn)/Glu-tRNA(Gln) amidotransferase GatCAB subunit C</fullName>
    </submittedName>
</protein>
<evidence type="ECO:0000256" key="6">
    <source>
        <dbReference type="ARBA" id="ARBA00023002"/>
    </source>
</evidence>
<dbReference type="EMBL" id="RKST01000030">
    <property type="protein sequence ID" value="RUM95809.1"/>
    <property type="molecule type" value="Genomic_DNA"/>
</dbReference>
<keyword evidence="11" id="KW-1185">Reference proteome</keyword>
<evidence type="ECO:0000259" key="7">
    <source>
        <dbReference type="Pfam" id="PF00384"/>
    </source>
</evidence>
<gene>
    <name evidence="10" type="ORF">EET67_21200</name>
</gene>
<dbReference type="CDD" id="cd02769">
    <property type="entry name" value="MopB_DMSOR-BSOR-TMAOR"/>
    <property type="match status" value="1"/>
</dbReference>
<accession>A0A432V0V4</accession>
<dbReference type="AlphaFoldDB" id="A0A432V0V4"/>
<dbReference type="GO" id="GO:0009061">
    <property type="term" value="P:anaerobic respiration"/>
    <property type="evidence" value="ECO:0007669"/>
    <property type="project" value="TreeGrafter"/>
</dbReference>
<feature type="domain" description="Molybdopterin oxidoreductase" evidence="7">
    <location>
        <begin position="54"/>
        <end position="509"/>
    </location>
</feature>
<evidence type="ECO:0000256" key="5">
    <source>
        <dbReference type="ARBA" id="ARBA00022764"/>
    </source>
</evidence>
<dbReference type="GO" id="GO:0043546">
    <property type="term" value="F:molybdopterin cofactor binding"/>
    <property type="evidence" value="ECO:0007669"/>
    <property type="project" value="InterPro"/>
</dbReference>
<dbReference type="Gene3D" id="3.90.55.10">
    <property type="entry name" value="Dimethylsulfoxide Reductase, domain 3"/>
    <property type="match status" value="1"/>
</dbReference>
<keyword evidence="4" id="KW-0479">Metal-binding</keyword>
<dbReference type="RefSeq" id="WP_128625482.1">
    <property type="nucleotide sequence ID" value="NZ_ML133514.1"/>
</dbReference>
<sequence>MLPEPDHHTVVTHWGSYRARFADGRVAGLVPIEEDPDPSPLANAMIDALDNPSRILRPAVRKSFLEKGHAAGGKDRGAEPFVEVSWDEALKLAAAELDRVRTQHGNGAIYGGSYGWGSAGRFHHAQSQIHRFLNCIGGYVRSVQNYSYAAADTIVPHVIGDKRGLVSQHTSWNVVAKHSELIVMFGGLPRKNAQVSSGGISRHILQESLARAQRNGAELVSISPIRDDTVSDPQPYWLAIRPNTDVAMMLGIAYTLMAEGLHDRTFLERYTTGFERFLAYLLGETDGVAKDADWAAAIAGIPAAEIRNLARRMAAKRTILMMAWSLQRADHGEQPYWMAITLAAMLGQIGLPGGGFGFGYASVNGVGHATPEISWPSLPQGDNAVSDFIPVARIADMLLEPGGAYDFNGERRTYPDIRLVYWAGGNPFHHHQDLNRLRRAWQRPQTVIVHDSWWNALARHADIVFPVTTALERNDIAASSRDRFIAASHRLADPAGEARDDFSVFSGITEHLGLAHRFTDGRDEESWLRYLFTLARQRAAAAGHALPDFDTFWKSGFCLLPEPDHQPPLLDTFRQDPEANRLGTPSGRIEIFSSTINRFGYDDCPGHPAWLEPFEWLGSAQVQDFPLHLMSNQPVSRLHSQYDSASHSRSMKIKGREVIRLNPQDAKARGISDRDIVRVFNDRGSCLAAAILSDQIRPGVVQLSTGAWYDPTDPAAEMPLEKHGNPNVLTCDKGTSRLAQGPSAQTCLVEIEPYRGELPPVTAFQPPLFEARQHNSQ</sequence>
<keyword evidence="6" id="KW-0560">Oxidoreductase</keyword>
<keyword evidence="5" id="KW-0574">Periplasm</keyword>
<dbReference type="GO" id="GO:0009055">
    <property type="term" value="F:electron transfer activity"/>
    <property type="evidence" value="ECO:0007669"/>
    <property type="project" value="TreeGrafter"/>
</dbReference>
<comment type="caution">
    <text evidence="10">The sequence shown here is derived from an EMBL/GenBank/DDBJ whole genome shotgun (WGS) entry which is preliminary data.</text>
</comment>
<dbReference type="PROSITE" id="PS00932">
    <property type="entry name" value="MOLYBDOPTERIN_PROK_3"/>
    <property type="match status" value="1"/>
</dbReference>
<dbReference type="InterPro" id="IPR050612">
    <property type="entry name" value="Prok_Mopterin_Oxidored"/>
</dbReference>
<dbReference type="Proteomes" id="UP000281647">
    <property type="component" value="Unassembled WGS sequence"/>
</dbReference>
<dbReference type="Pfam" id="PF01568">
    <property type="entry name" value="Molydop_binding"/>
    <property type="match status" value="1"/>
</dbReference>
<evidence type="ECO:0000313" key="11">
    <source>
        <dbReference type="Proteomes" id="UP000281647"/>
    </source>
</evidence>
<dbReference type="InterPro" id="IPR041460">
    <property type="entry name" value="Molybdopterin_N"/>
</dbReference>
<evidence type="ECO:0000256" key="3">
    <source>
        <dbReference type="ARBA" id="ARBA00022505"/>
    </source>
</evidence>
<evidence type="ECO:0000256" key="4">
    <source>
        <dbReference type="ARBA" id="ARBA00022723"/>
    </source>
</evidence>